<dbReference type="SUPFAM" id="SSF55856">
    <property type="entry name" value="Cytochrome b5-like heme/steroid binding domain"/>
    <property type="match status" value="1"/>
</dbReference>
<evidence type="ECO:0000313" key="2">
    <source>
        <dbReference type="EMBL" id="CRK33678.1"/>
    </source>
</evidence>
<evidence type="ECO:0000313" key="5">
    <source>
        <dbReference type="Proteomes" id="UP000045706"/>
    </source>
</evidence>
<dbReference type="AlphaFoldDB" id="A0A0G4MH82"/>
<dbReference type="Proteomes" id="UP000045706">
    <property type="component" value="Unassembled WGS sequence"/>
</dbReference>
<proteinExistence type="predicted"/>
<reference evidence="4 5" key="1">
    <citation type="submission" date="2015-05" db="EMBL/GenBank/DDBJ databases">
        <authorList>
            <person name="Fogelqvist Johan"/>
        </authorList>
    </citation>
    <scope>NUCLEOTIDE SEQUENCE [LARGE SCALE GENOMIC DNA]</scope>
    <source>
        <strain evidence="2">VL1</strain>
        <strain evidence="3">VL2</strain>
    </source>
</reference>
<keyword evidence="1" id="KW-0812">Transmembrane</keyword>
<dbReference type="EMBL" id="CVQH01022588">
    <property type="protein sequence ID" value="CRK33678.1"/>
    <property type="molecule type" value="Genomic_DNA"/>
</dbReference>
<keyword evidence="4" id="KW-1185">Reference proteome</keyword>
<keyword evidence="1" id="KW-0472">Membrane</keyword>
<evidence type="ECO:0000256" key="1">
    <source>
        <dbReference type="SAM" id="Phobius"/>
    </source>
</evidence>
<dbReference type="STRING" id="100787.A0A0G4MH82"/>
<keyword evidence="1" id="KW-1133">Transmembrane helix</keyword>
<evidence type="ECO:0000313" key="3">
    <source>
        <dbReference type="EMBL" id="CRK46019.1"/>
    </source>
</evidence>
<name>A0A0G4MH82_VERLO</name>
<accession>A0A0G4MH82</accession>
<dbReference type="EMBL" id="CVQI01035201">
    <property type="protein sequence ID" value="CRK46019.1"/>
    <property type="molecule type" value="Genomic_DNA"/>
</dbReference>
<protein>
    <submittedName>
        <fullName evidence="2">Uncharacterized protein</fullName>
    </submittedName>
</protein>
<gene>
    <name evidence="2" type="ORF">BN1708_019275</name>
    <name evidence="3" type="ORF">BN1723_019867</name>
</gene>
<dbReference type="InterPro" id="IPR036400">
    <property type="entry name" value="Cyt_B5-like_heme/steroid_sf"/>
</dbReference>
<evidence type="ECO:0000313" key="4">
    <source>
        <dbReference type="Proteomes" id="UP000044602"/>
    </source>
</evidence>
<dbReference type="PROSITE" id="PS51257">
    <property type="entry name" value="PROKAR_LIPOPROTEIN"/>
    <property type="match status" value="1"/>
</dbReference>
<dbReference type="Proteomes" id="UP000044602">
    <property type="component" value="Unassembled WGS sequence"/>
</dbReference>
<sequence>MPRKDVRMAWREKLAINLIIWLSCLLAAFFIVVFPMLICPRQHVYSAAELSSYDGTSGSPGAYVSIRGYVFDLEKFAPRHYPPNLVSTEDILEVVLGLLIPPS</sequence>
<organism evidence="2 4">
    <name type="scientific">Verticillium longisporum</name>
    <name type="common">Verticillium dahliae var. longisporum</name>
    <dbReference type="NCBI Taxonomy" id="100787"/>
    <lineage>
        <taxon>Eukaryota</taxon>
        <taxon>Fungi</taxon>
        <taxon>Dikarya</taxon>
        <taxon>Ascomycota</taxon>
        <taxon>Pezizomycotina</taxon>
        <taxon>Sordariomycetes</taxon>
        <taxon>Hypocreomycetidae</taxon>
        <taxon>Glomerellales</taxon>
        <taxon>Plectosphaerellaceae</taxon>
        <taxon>Verticillium</taxon>
    </lineage>
</organism>
<dbReference type="Gene3D" id="3.10.120.10">
    <property type="entry name" value="Cytochrome b5-like heme/steroid binding domain"/>
    <property type="match status" value="1"/>
</dbReference>
<feature type="transmembrane region" description="Helical" evidence="1">
    <location>
        <begin position="14"/>
        <end position="38"/>
    </location>
</feature>